<dbReference type="AlphaFoldDB" id="A0A858BZT8"/>
<dbReference type="InterPro" id="IPR004090">
    <property type="entry name" value="Chemotax_Me-accpt_rcpt"/>
</dbReference>
<protein>
    <recommendedName>
        <fullName evidence="5">Methyl-accepting transducer domain-containing protein</fullName>
    </recommendedName>
</protein>
<feature type="coiled-coil region" evidence="4">
    <location>
        <begin position="191"/>
        <end position="222"/>
    </location>
</feature>
<dbReference type="EMBL" id="CP048649">
    <property type="protein sequence ID" value="QIB70294.1"/>
    <property type="molecule type" value="Genomic_DNA"/>
</dbReference>
<dbReference type="GO" id="GO:0007165">
    <property type="term" value="P:signal transduction"/>
    <property type="evidence" value="ECO:0007669"/>
    <property type="project" value="UniProtKB-KW"/>
</dbReference>
<dbReference type="PRINTS" id="PR00260">
    <property type="entry name" value="CHEMTRNSDUCR"/>
</dbReference>
<dbReference type="GO" id="GO:0016020">
    <property type="term" value="C:membrane"/>
    <property type="evidence" value="ECO:0007669"/>
    <property type="project" value="InterPro"/>
</dbReference>
<keyword evidence="1 3" id="KW-0807">Transducer</keyword>
<evidence type="ECO:0000256" key="2">
    <source>
        <dbReference type="ARBA" id="ARBA00029447"/>
    </source>
</evidence>
<dbReference type="PROSITE" id="PS50111">
    <property type="entry name" value="CHEMOTAXIS_TRANSDUC_2"/>
    <property type="match status" value="1"/>
</dbReference>
<dbReference type="PANTHER" id="PTHR32089:SF112">
    <property type="entry name" value="LYSOZYME-LIKE PROTEIN-RELATED"/>
    <property type="match status" value="1"/>
</dbReference>
<dbReference type="Proteomes" id="UP000466848">
    <property type="component" value="Chromosome"/>
</dbReference>
<dbReference type="Pfam" id="PF00015">
    <property type="entry name" value="MCPsignal"/>
    <property type="match status" value="1"/>
</dbReference>
<reference evidence="6 7" key="1">
    <citation type="submission" date="2020-02" db="EMBL/GenBank/DDBJ databases">
        <authorList>
            <person name="Kim Y.B."/>
            <person name="Roh S.W."/>
        </authorList>
    </citation>
    <scope>NUCLEOTIDE SEQUENCE [LARGE SCALE GENOMIC DNA]</scope>
    <source>
        <strain evidence="6 7">DSM 103574</strain>
    </source>
</reference>
<dbReference type="PANTHER" id="PTHR32089">
    <property type="entry name" value="METHYL-ACCEPTING CHEMOTAXIS PROTEIN MCPB"/>
    <property type="match status" value="1"/>
</dbReference>
<sequence length="455" mass="49475">MFYSKENKHSTKTSLPGKENKKIIQIFKQIFHTATLISSFDLKLSFFSNQVKGAASNLNTISCQSASAANEITSSVTEVVAANESLSHSLQQITQDAKALNKNTLASNELLENVSLENQGLIAFSKEMQNSMVQLAGVVSKVNQVIAGINQISSQTKLLSLNASIEAARAGEAGKGFSVVAGEIKLLSESTGELTANIDSLLEEMQEMVNKNQSDVDQAIQSISNAGKHVDSVVTMMQTNVQYVEHIANSISGAAASSEQVNTALQQSSASLETVNFDLQSIASSAAELDIISHSINDISLSVKTIEDEITGLAAESGKLVTNGHYPLSNEDFIHTIKAAIQAHIQWVETVSKMTSAMKVSPIQTDEHKCGFGHFYFAVRPSTPRLSGLWDSIDAYHHDLHQLGEKIIHQIDENNQPDAIQSTQKAQKLSEQIIDLFDKIILEVQDMSRNNQQVF</sequence>
<dbReference type="GO" id="GO:0006935">
    <property type="term" value="P:chemotaxis"/>
    <property type="evidence" value="ECO:0007669"/>
    <property type="project" value="InterPro"/>
</dbReference>
<keyword evidence="7" id="KW-1185">Reference proteome</keyword>
<gene>
    <name evidence="6" type="ORF">Ami103574_13780</name>
</gene>
<keyword evidence="4" id="KW-0175">Coiled coil</keyword>
<dbReference type="InterPro" id="IPR025991">
    <property type="entry name" value="Chemoreceptor_zinc-bind_dom"/>
</dbReference>
<dbReference type="SUPFAM" id="SSF58104">
    <property type="entry name" value="Methyl-accepting chemotaxis protein (MCP) signaling domain"/>
    <property type="match status" value="1"/>
</dbReference>
<evidence type="ECO:0000256" key="4">
    <source>
        <dbReference type="SAM" id="Coils"/>
    </source>
</evidence>
<dbReference type="Gene3D" id="1.20.120.30">
    <property type="entry name" value="Aspartate receptor, ligand-binding domain"/>
    <property type="match status" value="1"/>
</dbReference>
<dbReference type="InterPro" id="IPR004089">
    <property type="entry name" value="MCPsignal_dom"/>
</dbReference>
<evidence type="ECO:0000256" key="3">
    <source>
        <dbReference type="PROSITE-ProRule" id="PRU00284"/>
    </source>
</evidence>
<accession>A0A858BZT8</accession>
<name>A0A858BZT8_9FIRM</name>
<dbReference type="SMART" id="SM00283">
    <property type="entry name" value="MA"/>
    <property type="match status" value="1"/>
</dbReference>
<feature type="domain" description="Methyl-accepting transducer" evidence="5">
    <location>
        <begin position="47"/>
        <end position="283"/>
    </location>
</feature>
<evidence type="ECO:0000259" key="5">
    <source>
        <dbReference type="PROSITE" id="PS50111"/>
    </source>
</evidence>
<dbReference type="RefSeq" id="WP_163067532.1">
    <property type="nucleotide sequence ID" value="NZ_CP048649.1"/>
</dbReference>
<proteinExistence type="inferred from homology"/>
<comment type="similarity">
    <text evidence="2">Belongs to the methyl-accepting chemotaxis (MCP) protein family.</text>
</comment>
<dbReference type="KEGG" id="abut:Ami103574_13780"/>
<evidence type="ECO:0000256" key="1">
    <source>
        <dbReference type="ARBA" id="ARBA00023224"/>
    </source>
</evidence>
<organism evidence="6 7">
    <name type="scientific">Aminipila butyrica</name>
    <dbReference type="NCBI Taxonomy" id="433296"/>
    <lineage>
        <taxon>Bacteria</taxon>
        <taxon>Bacillati</taxon>
        <taxon>Bacillota</taxon>
        <taxon>Clostridia</taxon>
        <taxon>Peptostreptococcales</taxon>
        <taxon>Anaerovoracaceae</taxon>
        <taxon>Aminipila</taxon>
    </lineage>
</organism>
<evidence type="ECO:0000313" key="7">
    <source>
        <dbReference type="Proteomes" id="UP000466848"/>
    </source>
</evidence>
<dbReference type="GO" id="GO:0004888">
    <property type="term" value="F:transmembrane signaling receptor activity"/>
    <property type="evidence" value="ECO:0007669"/>
    <property type="project" value="InterPro"/>
</dbReference>
<evidence type="ECO:0000313" key="6">
    <source>
        <dbReference type="EMBL" id="QIB70294.1"/>
    </source>
</evidence>
<dbReference type="Gene3D" id="1.10.287.950">
    <property type="entry name" value="Methyl-accepting chemotaxis protein"/>
    <property type="match status" value="1"/>
</dbReference>
<dbReference type="Pfam" id="PF13682">
    <property type="entry name" value="CZB"/>
    <property type="match status" value="1"/>
</dbReference>